<evidence type="ECO:0000256" key="3">
    <source>
        <dbReference type="SAM" id="MobiDB-lite"/>
    </source>
</evidence>
<dbReference type="Proteomes" id="UP000006671">
    <property type="component" value="Unassembled WGS sequence"/>
</dbReference>
<organism evidence="5">
    <name type="scientific">Naegleria gruberi</name>
    <name type="common">Amoeba</name>
    <dbReference type="NCBI Taxonomy" id="5762"/>
    <lineage>
        <taxon>Eukaryota</taxon>
        <taxon>Discoba</taxon>
        <taxon>Heterolobosea</taxon>
        <taxon>Tetramitia</taxon>
        <taxon>Eutetramitia</taxon>
        <taxon>Vahlkampfiidae</taxon>
        <taxon>Naegleria</taxon>
    </lineage>
</organism>
<dbReference type="OrthoDB" id="5976022at2759"/>
<dbReference type="InterPro" id="IPR020849">
    <property type="entry name" value="Small_GTPase_Ras-type"/>
</dbReference>
<dbReference type="KEGG" id="ngr:NAEGRDRAFT_61087"/>
<dbReference type="SMART" id="SM00173">
    <property type="entry name" value="RAS"/>
    <property type="match status" value="1"/>
</dbReference>
<dbReference type="SMART" id="SM00174">
    <property type="entry name" value="RHO"/>
    <property type="match status" value="1"/>
</dbReference>
<keyword evidence="1" id="KW-0547">Nucleotide-binding</keyword>
<dbReference type="PANTHER" id="PTHR24070">
    <property type="entry name" value="RAS, DI-RAS, AND RHEB FAMILY MEMBERS OF SMALL GTPASE SUPERFAMILY"/>
    <property type="match status" value="1"/>
</dbReference>
<dbReference type="Gene3D" id="3.40.50.300">
    <property type="entry name" value="P-loop containing nucleotide triphosphate hydrolases"/>
    <property type="match status" value="1"/>
</dbReference>
<dbReference type="GO" id="GO:0007165">
    <property type="term" value="P:signal transduction"/>
    <property type="evidence" value="ECO:0007669"/>
    <property type="project" value="InterPro"/>
</dbReference>
<keyword evidence="5" id="KW-1185">Reference proteome</keyword>
<dbReference type="EMBL" id="GG738845">
    <property type="protein sequence ID" value="EFC50267.1"/>
    <property type="molecule type" value="Genomic_DNA"/>
</dbReference>
<feature type="compositionally biased region" description="Polar residues" evidence="3">
    <location>
        <begin position="218"/>
        <end position="227"/>
    </location>
</feature>
<evidence type="ECO:0000256" key="1">
    <source>
        <dbReference type="ARBA" id="ARBA00022741"/>
    </source>
</evidence>
<protein>
    <submittedName>
        <fullName evidence="4">Ras family small GTPase</fullName>
    </submittedName>
</protein>
<evidence type="ECO:0000313" key="5">
    <source>
        <dbReference type="Proteomes" id="UP000006671"/>
    </source>
</evidence>
<evidence type="ECO:0000256" key="2">
    <source>
        <dbReference type="ARBA" id="ARBA00023134"/>
    </source>
</evidence>
<dbReference type="PROSITE" id="PS51420">
    <property type="entry name" value="RHO"/>
    <property type="match status" value="1"/>
</dbReference>
<proteinExistence type="predicted"/>
<dbReference type="PROSITE" id="PS51419">
    <property type="entry name" value="RAB"/>
    <property type="match status" value="1"/>
</dbReference>
<gene>
    <name evidence="4" type="ORF">NAEGRDRAFT_61087</name>
</gene>
<dbReference type="InterPro" id="IPR027417">
    <property type="entry name" value="P-loop_NTPase"/>
</dbReference>
<accession>D2UXD7</accession>
<dbReference type="CDD" id="cd00876">
    <property type="entry name" value="Ras"/>
    <property type="match status" value="1"/>
</dbReference>
<dbReference type="VEuPathDB" id="AmoebaDB:NAEGRDRAFT_61087"/>
<dbReference type="SMART" id="SM00175">
    <property type="entry name" value="RAB"/>
    <property type="match status" value="1"/>
</dbReference>
<keyword evidence="2" id="KW-0342">GTP-binding</keyword>
<dbReference type="AlphaFoldDB" id="D2UXD7"/>
<sequence length="236" mass="26084">MVEKHTIGIFGPYAVGKTSVSVQFVENKYTETHDPTIEDYFEITKNIRGITSNITILDTAGQESYQSLLSDAMSEAEGFILVYSVVDRESFEKVQKLREKVTMVQSATVPVILVGNKADLEDERQVSTSEAEQLAHGVGCPFIEASAKTGLNIEKIFELIVCQVRKSKGLKISLDGNNDDLPNIISQTTTNDNSLHVSNEPSTPTSPNQKKTRKNSNSKDTNLNSPNNKRKDCDIQ</sequence>
<dbReference type="PROSITE" id="PS51421">
    <property type="entry name" value="RAS"/>
    <property type="match status" value="1"/>
</dbReference>
<dbReference type="InterPro" id="IPR001806">
    <property type="entry name" value="Small_GTPase"/>
</dbReference>
<evidence type="ECO:0000313" key="4">
    <source>
        <dbReference type="EMBL" id="EFC50267.1"/>
    </source>
</evidence>
<dbReference type="PRINTS" id="PR00449">
    <property type="entry name" value="RASTRNSFRMNG"/>
</dbReference>
<dbReference type="OMA" id="NKYTETH"/>
<dbReference type="RefSeq" id="XP_002683011.1">
    <property type="nucleotide sequence ID" value="XM_002682965.1"/>
</dbReference>
<dbReference type="eggNOG" id="KOG0395">
    <property type="taxonomic scope" value="Eukaryota"/>
</dbReference>
<feature type="compositionally biased region" description="Polar residues" evidence="3">
    <location>
        <begin position="184"/>
        <end position="209"/>
    </location>
</feature>
<dbReference type="GO" id="GO:0005525">
    <property type="term" value="F:GTP binding"/>
    <property type="evidence" value="ECO:0007669"/>
    <property type="project" value="UniProtKB-KW"/>
</dbReference>
<dbReference type="GeneID" id="8863557"/>
<dbReference type="FunFam" id="3.40.50.300:FF:001423">
    <property type="entry name" value="Ras family GTPase"/>
    <property type="match status" value="1"/>
</dbReference>
<dbReference type="NCBIfam" id="TIGR00231">
    <property type="entry name" value="small_GTP"/>
    <property type="match status" value="1"/>
</dbReference>
<dbReference type="InParanoid" id="D2UXD7"/>
<dbReference type="InterPro" id="IPR005225">
    <property type="entry name" value="Small_GTP-bd"/>
</dbReference>
<dbReference type="GO" id="GO:0003924">
    <property type="term" value="F:GTPase activity"/>
    <property type="evidence" value="ECO:0007669"/>
    <property type="project" value="InterPro"/>
</dbReference>
<reference evidence="4 5" key="1">
    <citation type="journal article" date="2010" name="Cell">
        <title>The genome of Naegleria gruberi illuminates early eukaryotic versatility.</title>
        <authorList>
            <person name="Fritz-Laylin L.K."/>
            <person name="Prochnik S.E."/>
            <person name="Ginger M.L."/>
            <person name="Dacks J.B."/>
            <person name="Carpenter M.L."/>
            <person name="Field M.C."/>
            <person name="Kuo A."/>
            <person name="Paredez A."/>
            <person name="Chapman J."/>
            <person name="Pham J."/>
            <person name="Shu S."/>
            <person name="Neupane R."/>
            <person name="Cipriano M."/>
            <person name="Mancuso J."/>
            <person name="Tu H."/>
            <person name="Salamov A."/>
            <person name="Lindquist E."/>
            <person name="Shapiro H."/>
            <person name="Lucas S."/>
            <person name="Grigoriev I.V."/>
            <person name="Cande W.Z."/>
            <person name="Fulton C."/>
            <person name="Rokhsar D.S."/>
            <person name="Dawson S.C."/>
        </authorList>
    </citation>
    <scope>NUCLEOTIDE SEQUENCE [LARGE SCALE GENOMIC DNA]</scope>
    <source>
        <strain evidence="4 5">NEG-M</strain>
    </source>
</reference>
<name>D2UXD7_NAEGR</name>
<dbReference type="GO" id="GO:0016020">
    <property type="term" value="C:membrane"/>
    <property type="evidence" value="ECO:0007669"/>
    <property type="project" value="InterPro"/>
</dbReference>
<dbReference type="STRING" id="5762.D2UXD7"/>
<dbReference type="Pfam" id="PF00071">
    <property type="entry name" value="Ras"/>
    <property type="match status" value="1"/>
</dbReference>
<feature type="region of interest" description="Disordered" evidence="3">
    <location>
        <begin position="176"/>
        <end position="236"/>
    </location>
</feature>
<dbReference type="SUPFAM" id="SSF52540">
    <property type="entry name" value="P-loop containing nucleoside triphosphate hydrolases"/>
    <property type="match status" value="1"/>
</dbReference>